<protein>
    <recommendedName>
        <fullName evidence="4">DUF3267 domain-containing protein</fullName>
    </recommendedName>
</protein>
<sequence length="125" mass="14455">MSIDMLSLFCIYIFSILSVVIFHEAIHWLFAKFFHRQPKLKFHYFITPIISYKNNYNDIQNLIISSSAPIILIVIGIFIDGDNSNLIVLKIMCFANILNLFPVTTDGEVILLSILNLFKKDYHGK</sequence>
<name>A0A9X6YQE1_BACCE</name>
<keyword evidence="1" id="KW-0812">Transmembrane</keyword>
<evidence type="ECO:0000313" key="2">
    <source>
        <dbReference type="EMBL" id="PEQ83449.1"/>
    </source>
</evidence>
<organism evidence="2 3">
    <name type="scientific">Bacillus cereus</name>
    <dbReference type="NCBI Taxonomy" id="1396"/>
    <lineage>
        <taxon>Bacteria</taxon>
        <taxon>Bacillati</taxon>
        <taxon>Bacillota</taxon>
        <taxon>Bacilli</taxon>
        <taxon>Bacillales</taxon>
        <taxon>Bacillaceae</taxon>
        <taxon>Bacillus</taxon>
        <taxon>Bacillus cereus group</taxon>
    </lineage>
</organism>
<keyword evidence="1" id="KW-0472">Membrane</keyword>
<evidence type="ECO:0000313" key="3">
    <source>
        <dbReference type="Proteomes" id="UP000219869"/>
    </source>
</evidence>
<evidence type="ECO:0000256" key="1">
    <source>
        <dbReference type="SAM" id="Phobius"/>
    </source>
</evidence>
<dbReference type="Pfam" id="PF11667">
    <property type="entry name" value="DUF3267"/>
    <property type="match status" value="1"/>
</dbReference>
<gene>
    <name evidence="2" type="ORF">CN475_23255</name>
</gene>
<evidence type="ECO:0008006" key="4">
    <source>
        <dbReference type="Google" id="ProtNLM"/>
    </source>
</evidence>
<comment type="caution">
    <text evidence="2">The sequence shown here is derived from an EMBL/GenBank/DDBJ whole genome shotgun (WGS) entry which is preliminary data.</text>
</comment>
<dbReference type="AlphaFoldDB" id="A0A9X6YQE1"/>
<dbReference type="EMBL" id="NTXW01000044">
    <property type="protein sequence ID" value="PEQ83449.1"/>
    <property type="molecule type" value="Genomic_DNA"/>
</dbReference>
<feature type="transmembrane region" description="Helical" evidence="1">
    <location>
        <begin position="62"/>
        <end position="79"/>
    </location>
</feature>
<dbReference type="InterPro" id="IPR021683">
    <property type="entry name" value="DUF3267"/>
</dbReference>
<feature type="transmembrane region" description="Helical" evidence="1">
    <location>
        <begin position="99"/>
        <end position="118"/>
    </location>
</feature>
<reference evidence="2 3" key="1">
    <citation type="submission" date="2017-09" db="EMBL/GenBank/DDBJ databases">
        <title>Large-scale bioinformatics analysis of Bacillus genomes uncovers conserved roles of natural products in bacterial physiology.</title>
        <authorList>
            <consortium name="Agbiome Team Llc"/>
            <person name="Bleich R.M."/>
            <person name="Kirk G.J."/>
            <person name="Santa Maria K.C."/>
            <person name="Allen S.E."/>
            <person name="Farag S."/>
            <person name="Shank E.A."/>
            <person name="Bowers A."/>
        </authorList>
    </citation>
    <scope>NUCLEOTIDE SEQUENCE [LARGE SCALE GENOMIC DNA]</scope>
    <source>
        <strain evidence="2 3">AFS006334</strain>
    </source>
</reference>
<dbReference type="Proteomes" id="UP000219869">
    <property type="component" value="Unassembled WGS sequence"/>
</dbReference>
<keyword evidence="1" id="KW-1133">Transmembrane helix</keyword>
<accession>A0A9X6YQE1</accession>
<feature type="transmembrane region" description="Helical" evidence="1">
    <location>
        <begin position="6"/>
        <end position="31"/>
    </location>
</feature>
<proteinExistence type="predicted"/>